<evidence type="ECO:0000256" key="8">
    <source>
        <dbReference type="SAM" id="Phobius"/>
    </source>
</evidence>
<feature type="domain" description="ABC transporter" evidence="10">
    <location>
        <begin position="203"/>
        <end position="444"/>
    </location>
</feature>
<dbReference type="GO" id="GO:0140359">
    <property type="term" value="F:ABC-type transporter activity"/>
    <property type="evidence" value="ECO:0007669"/>
    <property type="project" value="InterPro"/>
</dbReference>
<feature type="domain" description="FHA" evidence="9">
    <location>
        <begin position="117"/>
        <end position="166"/>
    </location>
</feature>
<keyword evidence="5" id="KW-0067">ATP-binding</keyword>
<dbReference type="Pfam" id="PF00498">
    <property type="entry name" value="FHA"/>
    <property type="match status" value="2"/>
</dbReference>
<keyword evidence="3 8" id="KW-0812">Transmembrane</keyword>
<comment type="subcellular location">
    <subcellularLocation>
        <location evidence="1">Membrane</location>
        <topology evidence="1">Multi-pass membrane protein</topology>
    </subcellularLocation>
</comment>
<dbReference type="PROSITE" id="PS00211">
    <property type="entry name" value="ABC_TRANSPORTER_1"/>
    <property type="match status" value="1"/>
</dbReference>
<evidence type="ECO:0000256" key="5">
    <source>
        <dbReference type="ARBA" id="ARBA00022840"/>
    </source>
</evidence>
<dbReference type="InterPro" id="IPR027417">
    <property type="entry name" value="P-loop_NTPase"/>
</dbReference>
<dbReference type="GO" id="GO:0016020">
    <property type="term" value="C:membrane"/>
    <property type="evidence" value="ECO:0007669"/>
    <property type="project" value="UniProtKB-SubCell"/>
</dbReference>
<dbReference type="PANTHER" id="PTHR48041:SF139">
    <property type="entry name" value="PROTEIN SCARLET"/>
    <property type="match status" value="1"/>
</dbReference>
<dbReference type="PROSITE" id="PS50006">
    <property type="entry name" value="FHA_DOMAIN"/>
    <property type="match status" value="1"/>
</dbReference>
<evidence type="ECO:0000256" key="4">
    <source>
        <dbReference type="ARBA" id="ARBA00022741"/>
    </source>
</evidence>
<dbReference type="SMART" id="SM00382">
    <property type="entry name" value="AAA"/>
    <property type="match status" value="1"/>
</dbReference>
<dbReference type="GO" id="GO:0016887">
    <property type="term" value="F:ATP hydrolysis activity"/>
    <property type="evidence" value="ECO:0007669"/>
    <property type="project" value="InterPro"/>
</dbReference>
<evidence type="ECO:0000259" key="9">
    <source>
        <dbReference type="PROSITE" id="PS50006"/>
    </source>
</evidence>
<feature type="transmembrane region" description="Helical" evidence="8">
    <location>
        <begin position="732"/>
        <end position="751"/>
    </location>
</feature>
<evidence type="ECO:0000259" key="10">
    <source>
        <dbReference type="PROSITE" id="PS50893"/>
    </source>
</evidence>
<accession>A0A4R4AGE7</accession>
<evidence type="ECO:0000256" key="2">
    <source>
        <dbReference type="ARBA" id="ARBA00022448"/>
    </source>
</evidence>
<dbReference type="InterPro" id="IPR013525">
    <property type="entry name" value="ABC2_TM"/>
</dbReference>
<dbReference type="InterPro" id="IPR017871">
    <property type="entry name" value="ABC_transporter-like_CS"/>
</dbReference>
<keyword evidence="6 8" id="KW-1133">Transmembrane helix</keyword>
<dbReference type="InterPro" id="IPR003439">
    <property type="entry name" value="ABC_transporter-like_ATP-bd"/>
</dbReference>
<keyword evidence="2" id="KW-0813">Transport</keyword>
<dbReference type="PROSITE" id="PS50893">
    <property type="entry name" value="ABC_TRANSPORTER_2"/>
    <property type="match status" value="1"/>
</dbReference>
<keyword evidence="7 8" id="KW-0472">Membrane</keyword>
<dbReference type="Gene3D" id="3.40.50.300">
    <property type="entry name" value="P-loop containing nucleotide triphosphate hydrolases"/>
    <property type="match status" value="1"/>
</dbReference>
<dbReference type="Gene3D" id="2.60.200.20">
    <property type="match status" value="2"/>
</dbReference>
<dbReference type="SUPFAM" id="SSF49879">
    <property type="entry name" value="SMAD/FHA domain"/>
    <property type="match status" value="2"/>
</dbReference>
<dbReference type="PANTHER" id="PTHR48041">
    <property type="entry name" value="ABC TRANSPORTER G FAMILY MEMBER 28"/>
    <property type="match status" value="1"/>
</dbReference>
<feature type="transmembrane region" description="Helical" evidence="8">
    <location>
        <begin position="521"/>
        <end position="541"/>
    </location>
</feature>
<dbReference type="AlphaFoldDB" id="A0A4R4AGE7"/>
<feature type="transmembrane region" description="Helical" evidence="8">
    <location>
        <begin position="662"/>
        <end position="682"/>
    </location>
</feature>
<dbReference type="SMART" id="SM00240">
    <property type="entry name" value="FHA"/>
    <property type="match status" value="2"/>
</dbReference>
<proteinExistence type="predicted"/>
<evidence type="ECO:0000256" key="1">
    <source>
        <dbReference type="ARBA" id="ARBA00004141"/>
    </source>
</evidence>
<evidence type="ECO:0000256" key="6">
    <source>
        <dbReference type="ARBA" id="ARBA00022989"/>
    </source>
</evidence>
<organism evidence="11 12">
    <name type="scientific">Marichromatium gracile</name>
    <name type="common">Chromatium gracile</name>
    <dbReference type="NCBI Taxonomy" id="1048"/>
    <lineage>
        <taxon>Bacteria</taxon>
        <taxon>Pseudomonadati</taxon>
        <taxon>Pseudomonadota</taxon>
        <taxon>Gammaproteobacteria</taxon>
        <taxon>Chromatiales</taxon>
        <taxon>Chromatiaceae</taxon>
        <taxon>Marichromatium</taxon>
    </lineage>
</organism>
<evidence type="ECO:0000313" key="11">
    <source>
        <dbReference type="EMBL" id="TCW38291.1"/>
    </source>
</evidence>
<protein>
    <submittedName>
        <fullName evidence="11">FHA modulated ABC efflux pump with fused ATPase and integral membrane subunit</fullName>
    </submittedName>
</protein>
<dbReference type="SUPFAM" id="SSF52540">
    <property type="entry name" value="P-loop containing nucleoside triphosphate hydrolases"/>
    <property type="match status" value="1"/>
</dbReference>
<sequence>MEEAAQQIELKTARHVIAQLRLQPTADCVLGSAPECDVEIQGAEVRPRHARLFMQRGALFAEPIDGAPLMVNGRPVQGAVGVGQGDWIALAGVLVQLSTDTVAPLAPAPESAERIEILVGRQSDCGLVIDSPQISRHHARVSIIDDQVWLEDLRSTNGTSVNGAPIRTPVTLTPGDRVAFASFVFVFTGAALEPAEIGNMVRVEVNALTKEVKDRTTGAPRRLLDEIDLVIDPGEFVVIFGTSGSGKSTLLDALNGRRPATSGQVAYNGVDLYGAFDQFRSGIGYVPQQDIVHRKIRVISALGYTARLRLPPDTSREEIATLSERVLERVDLSEKAQLAVDTPEPLSGGQLKRVSLAVELVANPNILFLDEATSGLDAGTDKKMMRLFARLAADGKTVVCVTHSLENIDCCNLVALLHRGCLVYYGPPGEAAAYFGVERLSDVYELLEQGEAEQWRARYRASPLYQTYITARRAATPAPIEAPQQAKGARAKRPGTSLRAGLRQMLTLTTRYADLLLSDRINLLVLLLQAPLIALVVGAVFDIGGTLPERAAAEGQVTFVLVLSAIWFGCINSAREIVKELPVYLRERSVTVRIPAYLTSKLVPLALLCLLQCASFLAIVTLMLGFEGPFLERLATLFLAGLAATCMGLAVSALVNSNDKAIAALPLLLIPQFILSNSVVALSGVTEQVARFSVIAYWGLDAMRATLDETLRTPLPGSERALIEVQASWDDSMLALGGLALGFLVLTTLSLKLKDRRL</sequence>
<feature type="transmembrane region" description="Helical" evidence="8">
    <location>
        <begin position="602"/>
        <end position="624"/>
    </location>
</feature>
<dbReference type="GO" id="GO:0005524">
    <property type="term" value="F:ATP binding"/>
    <property type="evidence" value="ECO:0007669"/>
    <property type="project" value="UniProtKB-KW"/>
</dbReference>
<dbReference type="Proteomes" id="UP000295247">
    <property type="component" value="Unassembled WGS sequence"/>
</dbReference>
<evidence type="ECO:0000256" key="3">
    <source>
        <dbReference type="ARBA" id="ARBA00022692"/>
    </source>
</evidence>
<gene>
    <name evidence="11" type="ORF">EDC29_102183</name>
</gene>
<dbReference type="RefSeq" id="WP_132228651.1">
    <property type="nucleotide sequence ID" value="NZ_NRRH01000006.1"/>
</dbReference>
<reference evidence="11 12" key="1">
    <citation type="submission" date="2019-03" db="EMBL/GenBank/DDBJ databases">
        <title>Genomic Encyclopedia of Type Strains, Phase IV (KMG-IV): sequencing the most valuable type-strain genomes for metagenomic binning, comparative biology and taxonomic classification.</title>
        <authorList>
            <person name="Goeker M."/>
        </authorList>
    </citation>
    <scope>NUCLEOTIDE SEQUENCE [LARGE SCALE GENOMIC DNA]</scope>
    <source>
        <strain evidence="11 12">DSM 203</strain>
    </source>
</reference>
<dbReference type="EMBL" id="SMDC01000002">
    <property type="protein sequence ID" value="TCW38291.1"/>
    <property type="molecule type" value="Genomic_DNA"/>
</dbReference>
<dbReference type="Pfam" id="PF01061">
    <property type="entry name" value="ABC2_membrane"/>
    <property type="match status" value="1"/>
</dbReference>
<dbReference type="Pfam" id="PF00005">
    <property type="entry name" value="ABC_tran"/>
    <property type="match status" value="1"/>
</dbReference>
<feature type="transmembrane region" description="Helical" evidence="8">
    <location>
        <begin position="636"/>
        <end position="655"/>
    </location>
</feature>
<dbReference type="InterPro" id="IPR000253">
    <property type="entry name" value="FHA_dom"/>
</dbReference>
<dbReference type="InterPro" id="IPR050352">
    <property type="entry name" value="ABCG_transporters"/>
</dbReference>
<evidence type="ECO:0000313" key="12">
    <source>
        <dbReference type="Proteomes" id="UP000295247"/>
    </source>
</evidence>
<keyword evidence="4" id="KW-0547">Nucleotide-binding</keyword>
<dbReference type="InterPro" id="IPR003593">
    <property type="entry name" value="AAA+_ATPase"/>
</dbReference>
<evidence type="ECO:0000256" key="7">
    <source>
        <dbReference type="ARBA" id="ARBA00023136"/>
    </source>
</evidence>
<dbReference type="InterPro" id="IPR008984">
    <property type="entry name" value="SMAD_FHA_dom_sf"/>
</dbReference>
<comment type="caution">
    <text evidence="11">The sequence shown here is derived from an EMBL/GenBank/DDBJ whole genome shotgun (WGS) entry which is preliminary data.</text>
</comment>
<name>A0A4R4AGE7_MARGR</name>
<dbReference type="CDD" id="cd00060">
    <property type="entry name" value="FHA"/>
    <property type="match status" value="1"/>
</dbReference>